<protein>
    <submittedName>
        <fullName evidence="2">Uncharacterized protein</fullName>
    </submittedName>
</protein>
<dbReference type="AlphaFoldDB" id="A0A2I2KL53"/>
<evidence type="ECO:0000256" key="1">
    <source>
        <dbReference type="SAM" id="MobiDB-lite"/>
    </source>
</evidence>
<evidence type="ECO:0000313" key="2">
    <source>
        <dbReference type="EMBL" id="SNQ46367.1"/>
    </source>
</evidence>
<reference evidence="2 3" key="1">
    <citation type="submission" date="2017-06" db="EMBL/GenBank/DDBJ databases">
        <authorList>
            <person name="Kim H.J."/>
            <person name="Triplett B.A."/>
        </authorList>
    </citation>
    <scope>NUCLEOTIDE SEQUENCE [LARGE SCALE GENOMIC DNA]</scope>
    <source>
        <strain evidence="2">FRACA_ARgP5</strain>
    </source>
</reference>
<gene>
    <name evidence="2" type="ORF">FRACA_1380002</name>
</gene>
<feature type="region of interest" description="Disordered" evidence="1">
    <location>
        <begin position="9"/>
        <end position="32"/>
    </location>
</feature>
<dbReference type="Proteomes" id="UP000234331">
    <property type="component" value="Unassembled WGS sequence"/>
</dbReference>
<evidence type="ECO:0000313" key="3">
    <source>
        <dbReference type="Proteomes" id="UP000234331"/>
    </source>
</evidence>
<proteinExistence type="predicted"/>
<organism evidence="2 3">
    <name type="scientific">Frankia canadensis</name>
    <dbReference type="NCBI Taxonomy" id="1836972"/>
    <lineage>
        <taxon>Bacteria</taxon>
        <taxon>Bacillati</taxon>
        <taxon>Actinomycetota</taxon>
        <taxon>Actinomycetes</taxon>
        <taxon>Frankiales</taxon>
        <taxon>Frankiaceae</taxon>
        <taxon>Frankia</taxon>
    </lineage>
</organism>
<dbReference type="EMBL" id="FZMO01000044">
    <property type="protein sequence ID" value="SNQ46367.1"/>
    <property type="molecule type" value="Genomic_DNA"/>
</dbReference>
<name>A0A2I2KL53_9ACTN</name>
<accession>A0A2I2KL53</accession>
<keyword evidence="3" id="KW-1185">Reference proteome</keyword>
<sequence length="256" mass="26971">MFATRCLRLPRTLPTHGKSAADPPRTARESGGEPLVFVGLPAAPGAHTLVGMGTGRSDGEQTRAGRLRAAFLASFLTAETLSADTPSTGAPPAEALFTDTPSGTAAIDRAGVETEALPVAGLTLIRSPGLDLPGPFDRGTADAAMLHGRAVWLGEPDAVLYRVDDERWLLPTPRRARELARDPPAAPSGEALAGTAVRITRRGPVVARLRMVPGEGAALPVDLVARLDLLVRARVDDLAGVVADQSRPWWRPSRPR</sequence>